<evidence type="ECO:0000256" key="2">
    <source>
        <dbReference type="ARBA" id="ARBA00004767"/>
    </source>
</evidence>
<protein>
    <recommendedName>
        <fullName evidence="5">2-oxoglutarate-dependent ethylene/succinate-forming enzyme</fullName>
        <ecNumber evidence="4">1.13.12.19</ecNumber>
        <ecNumber evidence="3">1.14.20.7</ecNumber>
    </recommendedName>
    <alternativeName>
        <fullName evidence="8">2-oxoglutarate dioxygenase (ethylene-forming)</fullName>
    </alternativeName>
    <alternativeName>
        <fullName evidence="9">2-oxoglutarate/L-arginine monooxygenase/decarboxylase (succinate-forming)</fullName>
    </alternativeName>
</protein>
<dbReference type="InterPro" id="IPR044861">
    <property type="entry name" value="IPNS-like_FE2OG_OXY"/>
</dbReference>
<accession>A0A356LDP6</accession>
<evidence type="ECO:0000256" key="3">
    <source>
        <dbReference type="ARBA" id="ARBA00012293"/>
    </source>
</evidence>
<dbReference type="Gene3D" id="2.60.120.330">
    <property type="entry name" value="B-lactam Antibiotic, Isopenicillin N Synthase, Chain"/>
    <property type="match status" value="1"/>
</dbReference>
<evidence type="ECO:0000256" key="10">
    <source>
        <dbReference type="ARBA" id="ARBA00047725"/>
    </source>
</evidence>
<dbReference type="GO" id="GO:0046872">
    <property type="term" value="F:metal ion binding"/>
    <property type="evidence" value="ECO:0007669"/>
    <property type="project" value="UniProtKB-KW"/>
</dbReference>
<dbReference type="Proteomes" id="UP000264036">
    <property type="component" value="Unassembled WGS sequence"/>
</dbReference>
<dbReference type="Pfam" id="PF03171">
    <property type="entry name" value="2OG-FeII_Oxy"/>
    <property type="match status" value="1"/>
</dbReference>
<comment type="pathway">
    <text evidence="2">Alkene biosynthesis; ethylene biosynthesis via 2-oxoglutarate.</text>
</comment>
<reference evidence="14 15" key="1">
    <citation type="journal article" date="2018" name="Nat. Biotechnol.">
        <title>A standardized bacterial taxonomy based on genome phylogeny substantially revises the tree of life.</title>
        <authorList>
            <person name="Parks D.H."/>
            <person name="Chuvochina M."/>
            <person name="Waite D.W."/>
            <person name="Rinke C."/>
            <person name="Skarshewski A."/>
            <person name="Chaumeil P.A."/>
            <person name="Hugenholtz P."/>
        </authorList>
    </citation>
    <scope>NUCLEOTIDE SEQUENCE [LARGE SCALE GENOMIC DNA]</scope>
    <source>
        <strain evidence="14">UBA10707</strain>
    </source>
</reference>
<dbReference type="GO" id="GO:0009693">
    <property type="term" value="P:ethylene biosynthetic process"/>
    <property type="evidence" value="ECO:0007669"/>
    <property type="project" value="UniProtKB-KW"/>
</dbReference>
<evidence type="ECO:0000313" key="14">
    <source>
        <dbReference type="EMBL" id="HBP29126.1"/>
    </source>
</evidence>
<dbReference type="PRINTS" id="PR00682">
    <property type="entry name" value="IPNSYNTHASE"/>
</dbReference>
<feature type="domain" description="Fe2OG dioxygenase" evidence="13">
    <location>
        <begin position="177"/>
        <end position="283"/>
    </location>
</feature>
<comment type="catalytic activity">
    <reaction evidence="11">
        <text>L-arginine + 2-oxoglutarate + O2 = guanidine + L-glutamate 5-semialdehyde + succinate + CO2</text>
        <dbReference type="Rhea" id="RHEA:31535"/>
        <dbReference type="ChEBI" id="CHEBI:15379"/>
        <dbReference type="ChEBI" id="CHEBI:16526"/>
        <dbReference type="ChEBI" id="CHEBI:16810"/>
        <dbReference type="ChEBI" id="CHEBI:30031"/>
        <dbReference type="ChEBI" id="CHEBI:30087"/>
        <dbReference type="ChEBI" id="CHEBI:32682"/>
        <dbReference type="ChEBI" id="CHEBI:58066"/>
        <dbReference type="EC" id="1.14.20.7"/>
    </reaction>
</comment>
<dbReference type="EC" id="1.14.20.7" evidence="3"/>
<evidence type="ECO:0000256" key="5">
    <source>
        <dbReference type="ARBA" id="ARBA00019045"/>
    </source>
</evidence>
<evidence type="ECO:0000256" key="7">
    <source>
        <dbReference type="ARBA" id="ARBA00022723"/>
    </source>
</evidence>
<evidence type="ECO:0000256" key="8">
    <source>
        <dbReference type="ARBA" id="ARBA00031011"/>
    </source>
</evidence>
<organism evidence="14 15">
    <name type="scientific">Advenella kashmirensis</name>
    <dbReference type="NCBI Taxonomy" id="310575"/>
    <lineage>
        <taxon>Bacteria</taxon>
        <taxon>Pseudomonadati</taxon>
        <taxon>Pseudomonadota</taxon>
        <taxon>Betaproteobacteria</taxon>
        <taxon>Burkholderiales</taxon>
        <taxon>Alcaligenaceae</taxon>
    </lineage>
</organism>
<dbReference type="InterPro" id="IPR027443">
    <property type="entry name" value="IPNS-like_sf"/>
</dbReference>
<dbReference type="InterPro" id="IPR050231">
    <property type="entry name" value="Iron_ascorbate_oxido_reductase"/>
</dbReference>
<gene>
    <name evidence="14" type="ORF">DD666_06900</name>
</gene>
<dbReference type="InterPro" id="IPR005123">
    <property type="entry name" value="Oxoglu/Fe-dep_dioxygenase_dom"/>
</dbReference>
<dbReference type="PANTHER" id="PTHR47990">
    <property type="entry name" value="2-OXOGLUTARATE (2OG) AND FE(II)-DEPENDENT OXYGENASE SUPERFAMILY PROTEIN-RELATED"/>
    <property type="match status" value="1"/>
</dbReference>
<evidence type="ECO:0000256" key="4">
    <source>
        <dbReference type="ARBA" id="ARBA00012531"/>
    </source>
</evidence>
<comment type="similarity">
    <text evidence="12">Belongs to the iron/ascorbate-dependent oxidoreductase family.</text>
</comment>
<comment type="caution">
    <text evidence="14">The sequence shown here is derived from an EMBL/GenBank/DDBJ whole genome shotgun (WGS) entry which is preliminary data.</text>
</comment>
<evidence type="ECO:0000313" key="15">
    <source>
        <dbReference type="Proteomes" id="UP000264036"/>
    </source>
</evidence>
<keyword evidence="7 12" id="KW-0479">Metal-binding</keyword>
<dbReference type="PROSITE" id="PS51471">
    <property type="entry name" value="FE2OG_OXY"/>
    <property type="match status" value="1"/>
</dbReference>
<keyword evidence="12" id="KW-0560">Oxidoreductase</keyword>
<dbReference type="InterPro" id="IPR026992">
    <property type="entry name" value="DIOX_N"/>
</dbReference>
<dbReference type="FunFam" id="2.60.120.330:FF:000049">
    <property type="entry name" value="Probable iron/ascorbate oxidoreductase"/>
    <property type="match status" value="1"/>
</dbReference>
<evidence type="ECO:0000256" key="6">
    <source>
        <dbReference type="ARBA" id="ARBA00022666"/>
    </source>
</evidence>
<comment type="catalytic activity">
    <reaction evidence="10">
        <text>2-oxoglutarate + O2 + 2 H(+) = ethene + 3 CO2 + H2O</text>
        <dbReference type="Rhea" id="RHEA:31523"/>
        <dbReference type="ChEBI" id="CHEBI:15377"/>
        <dbReference type="ChEBI" id="CHEBI:15378"/>
        <dbReference type="ChEBI" id="CHEBI:15379"/>
        <dbReference type="ChEBI" id="CHEBI:16526"/>
        <dbReference type="ChEBI" id="CHEBI:16810"/>
        <dbReference type="ChEBI" id="CHEBI:18153"/>
        <dbReference type="EC" id="1.13.12.19"/>
    </reaction>
</comment>
<name>A0A356LDP6_9BURK</name>
<dbReference type="SUPFAM" id="SSF51197">
    <property type="entry name" value="Clavaminate synthase-like"/>
    <property type="match status" value="1"/>
</dbReference>
<sequence length="340" mass="38095">MTYTPEAHAALPIIDVSALVTDSSRQALRSVADHIRNACRVHGFFYISGHGVESTLIQRLDALSRQFFSLDEQEKMRWRMALGGRAWRGYFPLGGELTSGRPDWKEGLYLGTELADDHPLVQAGTPVHGRNLFPDIPGMRQTILQYMEAVTALGHILMRGIALSLALPADYFERRYTADPLILFRIFNYPTQDVPEDMDVHWGVGEHTDYGLLTILLQDQIGGLQVKTPDGWVDAAPVPGTFICNIGDMLERMTGGLYRSTAHRVVRNTSGCDRLSFPLFFDPNYFAQMQPIEGLPAVPDPDDSASRWDKANVHAFNGIYGDYLLNKVSKVFPQLRQDVL</sequence>
<evidence type="ECO:0000256" key="11">
    <source>
        <dbReference type="ARBA" id="ARBA00049359"/>
    </source>
</evidence>
<proteinExistence type="inferred from homology"/>
<dbReference type="AlphaFoldDB" id="A0A356LDP6"/>
<dbReference type="EC" id="1.13.12.19" evidence="4"/>
<dbReference type="GO" id="GO:0102276">
    <property type="term" value="F:2-oxoglutarate oxygenase/decarboxylase (ethylene-forming) activity"/>
    <property type="evidence" value="ECO:0007669"/>
    <property type="project" value="UniProtKB-EC"/>
</dbReference>
<evidence type="ECO:0000259" key="13">
    <source>
        <dbReference type="PROSITE" id="PS51471"/>
    </source>
</evidence>
<evidence type="ECO:0000256" key="12">
    <source>
        <dbReference type="RuleBase" id="RU003682"/>
    </source>
</evidence>
<keyword evidence="6" id="KW-0266">Ethylene biosynthesis</keyword>
<evidence type="ECO:0000256" key="9">
    <source>
        <dbReference type="ARBA" id="ARBA00031282"/>
    </source>
</evidence>
<dbReference type="Pfam" id="PF14226">
    <property type="entry name" value="DIOX_N"/>
    <property type="match status" value="1"/>
</dbReference>
<evidence type="ECO:0000256" key="1">
    <source>
        <dbReference type="ARBA" id="ARBA00001954"/>
    </source>
</evidence>
<keyword evidence="12" id="KW-0408">Iron</keyword>
<comment type="cofactor">
    <cofactor evidence="1">
        <name>Fe(2+)</name>
        <dbReference type="ChEBI" id="CHEBI:29033"/>
    </cofactor>
</comment>
<dbReference type="EMBL" id="DOEK01000016">
    <property type="protein sequence ID" value="HBP29126.1"/>
    <property type="molecule type" value="Genomic_DNA"/>
</dbReference>